<gene>
    <name evidence="3" type="ORF">PIIN_05738</name>
</gene>
<organism evidence="3 4">
    <name type="scientific">Serendipita indica (strain DSM 11827)</name>
    <name type="common">Root endophyte fungus</name>
    <name type="synonym">Piriformospora indica</name>
    <dbReference type="NCBI Taxonomy" id="1109443"/>
    <lineage>
        <taxon>Eukaryota</taxon>
        <taxon>Fungi</taxon>
        <taxon>Dikarya</taxon>
        <taxon>Basidiomycota</taxon>
        <taxon>Agaricomycotina</taxon>
        <taxon>Agaricomycetes</taxon>
        <taxon>Sebacinales</taxon>
        <taxon>Serendipitaceae</taxon>
        <taxon>Serendipita</taxon>
    </lineage>
</organism>
<dbReference type="EMBL" id="CAFZ01000135">
    <property type="protein sequence ID" value="CCA71803.1"/>
    <property type="molecule type" value="Genomic_DNA"/>
</dbReference>
<dbReference type="HOGENOM" id="CLU_006586_16_2_1"/>
<name>G4TKG4_SERID</name>
<dbReference type="Proteomes" id="UP000007148">
    <property type="component" value="Unassembled WGS sequence"/>
</dbReference>
<keyword evidence="4" id="KW-1185">Reference proteome</keyword>
<dbReference type="InterPro" id="IPR029058">
    <property type="entry name" value="AB_hydrolase_fold"/>
</dbReference>
<proteinExistence type="predicted"/>
<dbReference type="AlphaFoldDB" id="G4TKG4"/>
<dbReference type="STRING" id="1109443.G4TKG4"/>
<dbReference type="Pfam" id="PF00135">
    <property type="entry name" value="COesterase"/>
    <property type="match status" value="1"/>
</dbReference>
<evidence type="ECO:0000313" key="3">
    <source>
        <dbReference type="EMBL" id="CCA71803.1"/>
    </source>
</evidence>
<keyword evidence="1" id="KW-0732">Signal</keyword>
<feature type="signal peptide" evidence="1">
    <location>
        <begin position="1"/>
        <end position="21"/>
    </location>
</feature>
<dbReference type="PANTHER" id="PTHR45570:SF1">
    <property type="entry name" value="CARBOXYLIC ESTER HYDROLASE"/>
    <property type="match status" value="1"/>
</dbReference>
<dbReference type="InParanoid" id="G4TKG4"/>
<dbReference type="OMA" id="TWTFARN"/>
<evidence type="ECO:0000313" key="4">
    <source>
        <dbReference type="Proteomes" id="UP000007148"/>
    </source>
</evidence>
<evidence type="ECO:0000259" key="2">
    <source>
        <dbReference type="Pfam" id="PF00135"/>
    </source>
</evidence>
<dbReference type="SUPFAM" id="SSF53474">
    <property type="entry name" value="alpha/beta-Hydrolases"/>
    <property type="match status" value="1"/>
</dbReference>
<feature type="chain" id="PRO_5003468825" evidence="1">
    <location>
        <begin position="22"/>
        <end position="540"/>
    </location>
</feature>
<sequence>MALLLTLVTVLLALRLTLVGARPNGDLRLRQNCNLPSWPGVTCSNNIVTFNSPYGPVKGTLANGAIRVTLKYATAARFQPPQIVPPLSNSSGSANLPPMCPQADVSPSSYSEDCLYFVAYVPTSVNPATWSWGVPVLVWIHGGSYNTGSASDPIFDGSKLAQSTGSIVVVVQYRLGILGYLPPQSLSNNKNLGVRDVITSLQYIQNIIGCIGGDKNKVTLVGHSSGGNMIRNLLATPSADNLFSKAIIESDPINYGFLQPSTFTALQSAFYGNLTSCGTCLTTPVSTLLTAQSTLINNAPGIDPAAGMSQPIRPVLDGTLIKYSLTTTFPPTLKNILLTTVKDEAGSAIYSIVNYPLPPAYFMYAATGLFGATRATQIDDQYKVSNENVDDIRPELVVVSTDGAWRCPTYTLARTWAQRGGNVWVGQFTIGATIPYNSGISFCTTNGNVCHQDELEIVFGTVPSPTPAQAALTAEVQARWGAFVKTGNPNTSGYANWPQIPRGGAVPVYNLGGTTSIPLGACDPSVWGSSILYDYQIYGQ</sequence>
<dbReference type="Gene3D" id="3.40.50.1820">
    <property type="entry name" value="alpha/beta hydrolase"/>
    <property type="match status" value="1"/>
</dbReference>
<dbReference type="PANTHER" id="PTHR45570">
    <property type="entry name" value="CARBOXYLIC ESTER HYDROLASE"/>
    <property type="match status" value="1"/>
</dbReference>
<reference evidence="3 4" key="1">
    <citation type="journal article" date="2011" name="PLoS Pathog.">
        <title>Endophytic Life Strategies Decoded by Genome and Transcriptome Analyses of the Mutualistic Root Symbiont Piriformospora indica.</title>
        <authorList>
            <person name="Zuccaro A."/>
            <person name="Lahrmann U."/>
            <person name="Guldener U."/>
            <person name="Langen G."/>
            <person name="Pfiffi S."/>
            <person name="Biedenkopf D."/>
            <person name="Wong P."/>
            <person name="Samans B."/>
            <person name="Grimm C."/>
            <person name="Basiewicz M."/>
            <person name="Murat C."/>
            <person name="Martin F."/>
            <person name="Kogel K.H."/>
        </authorList>
    </citation>
    <scope>NUCLEOTIDE SEQUENCE [LARGE SCALE GENOMIC DNA]</scope>
    <source>
        <strain evidence="3 4">DSM 11827</strain>
    </source>
</reference>
<accession>G4TKG4</accession>
<comment type="caution">
    <text evidence="3">The sequence shown here is derived from an EMBL/GenBank/DDBJ whole genome shotgun (WGS) entry which is preliminary data.</text>
</comment>
<protein>
    <submittedName>
        <fullName evidence="3">Related to Para-nitrobenzyl esterase</fullName>
    </submittedName>
</protein>
<dbReference type="ESTHER" id="pirid-g4tkg4">
    <property type="family name" value="Fungal_carboxylesterase_lipase"/>
</dbReference>
<evidence type="ECO:0000256" key="1">
    <source>
        <dbReference type="SAM" id="SignalP"/>
    </source>
</evidence>
<dbReference type="eggNOG" id="KOG1516">
    <property type="taxonomic scope" value="Eukaryota"/>
</dbReference>
<dbReference type="OrthoDB" id="408631at2759"/>
<dbReference type="InterPro" id="IPR002018">
    <property type="entry name" value="CarbesteraseB"/>
</dbReference>
<feature type="domain" description="Carboxylesterase type B" evidence="2">
    <location>
        <begin position="73"/>
        <end position="500"/>
    </location>
</feature>